<organism evidence="2 3">
    <name type="scientific">Pontibacillus salicampi</name>
    <dbReference type="NCBI Taxonomy" id="1449801"/>
    <lineage>
        <taxon>Bacteria</taxon>
        <taxon>Bacillati</taxon>
        <taxon>Bacillota</taxon>
        <taxon>Bacilli</taxon>
        <taxon>Bacillales</taxon>
        <taxon>Bacillaceae</taxon>
        <taxon>Pontibacillus</taxon>
    </lineage>
</organism>
<dbReference type="Pfam" id="PF07187">
    <property type="entry name" value="DUF1405"/>
    <property type="match status" value="1"/>
</dbReference>
<comment type="caution">
    <text evidence="2">The sequence shown here is derived from an EMBL/GenBank/DDBJ whole genome shotgun (WGS) entry which is preliminary data.</text>
</comment>
<feature type="transmembrane region" description="Helical" evidence="1">
    <location>
        <begin position="101"/>
        <end position="124"/>
    </location>
</feature>
<dbReference type="PANTHER" id="PTHR40042">
    <property type="entry name" value="HYPOTHETICAL MEMBRANE SPANNING PROTEIN"/>
    <property type="match status" value="1"/>
</dbReference>
<keyword evidence="1" id="KW-1133">Transmembrane helix</keyword>
<dbReference type="InterPro" id="IPR009845">
    <property type="entry name" value="DUF1405"/>
</dbReference>
<accession>A0ABV6LL91</accession>
<dbReference type="PANTHER" id="PTHR40042:SF1">
    <property type="entry name" value="DUF1405 DOMAIN-CONTAINING PROTEIN"/>
    <property type="match status" value="1"/>
</dbReference>
<feature type="transmembrane region" description="Helical" evidence="1">
    <location>
        <begin position="131"/>
        <end position="147"/>
    </location>
</feature>
<dbReference type="Proteomes" id="UP001589836">
    <property type="component" value="Unassembled WGS sequence"/>
</dbReference>
<dbReference type="EMBL" id="JBHLTP010000003">
    <property type="protein sequence ID" value="MFC0523167.1"/>
    <property type="molecule type" value="Genomic_DNA"/>
</dbReference>
<keyword evidence="1" id="KW-0812">Transmembrane</keyword>
<reference evidence="2 3" key="1">
    <citation type="submission" date="2024-09" db="EMBL/GenBank/DDBJ databases">
        <authorList>
            <person name="Sun Q."/>
            <person name="Mori K."/>
        </authorList>
    </citation>
    <scope>NUCLEOTIDE SEQUENCE [LARGE SCALE GENOMIC DNA]</scope>
    <source>
        <strain evidence="2 3">NCAIM B.02529</strain>
    </source>
</reference>
<name>A0ABV6LL91_9BACI</name>
<dbReference type="RefSeq" id="WP_377345707.1">
    <property type="nucleotide sequence ID" value="NZ_JBHLTP010000003.1"/>
</dbReference>
<feature type="transmembrane region" description="Helical" evidence="1">
    <location>
        <begin position="73"/>
        <end position="95"/>
    </location>
</feature>
<evidence type="ECO:0000313" key="3">
    <source>
        <dbReference type="Proteomes" id="UP001589836"/>
    </source>
</evidence>
<protein>
    <submittedName>
        <fullName evidence="2">DUF1405 domain-containing protein</fullName>
    </submittedName>
</protein>
<feature type="transmembrane region" description="Helical" evidence="1">
    <location>
        <begin position="12"/>
        <end position="30"/>
    </location>
</feature>
<keyword evidence="1" id="KW-0472">Membrane</keyword>
<feature type="transmembrane region" description="Helical" evidence="1">
    <location>
        <begin position="167"/>
        <end position="187"/>
    </location>
</feature>
<gene>
    <name evidence="2" type="ORF">ACFFGV_06105</name>
</gene>
<evidence type="ECO:0000256" key="1">
    <source>
        <dbReference type="SAM" id="Phobius"/>
    </source>
</evidence>
<evidence type="ECO:0000313" key="2">
    <source>
        <dbReference type="EMBL" id="MFC0523167.1"/>
    </source>
</evidence>
<sequence>MHLYTYILKNRSFLTLLLIINTIGTIYGYWWYKYQLAETPLIFIPFVPDSPTASLFFCIVIAFFLFKRNIPYVEALAIVTLWKYGVWAVLMNILLFVETGYLPWTGYMLIVSHGAMAIQGLLYAPFYKIKIRHLVVAGIWTFHNDVIDYVFEMMPTYGPLNMYMNEIGYGTFWLTVMSLILAYFLTVKHRLVKSYEL</sequence>
<keyword evidence="3" id="KW-1185">Reference proteome</keyword>
<feature type="transmembrane region" description="Helical" evidence="1">
    <location>
        <begin position="42"/>
        <end position="66"/>
    </location>
</feature>
<proteinExistence type="predicted"/>